<dbReference type="PANTHER" id="PTHR13696:SF96">
    <property type="entry name" value="COBQ_COBB_MIND_PARA NUCLEOTIDE BINDING DOMAIN-CONTAINING PROTEIN"/>
    <property type="match status" value="1"/>
</dbReference>
<dbReference type="PIRSF" id="PIRSF009320">
    <property type="entry name" value="Nuc_binding_HP_1000"/>
    <property type="match status" value="1"/>
</dbReference>
<protein>
    <recommendedName>
        <fullName evidence="2">CobQ/CobB/MinD/ParA nucleotide binding domain-containing protein</fullName>
    </recommendedName>
</protein>
<dbReference type="PANTHER" id="PTHR13696">
    <property type="entry name" value="P-LOOP CONTAINING NUCLEOSIDE TRIPHOSPHATE HYDROLASE"/>
    <property type="match status" value="1"/>
</dbReference>
<dbReference type="InterPro" id="IPR050678">
    <property type="entry name" value="DNA_Partitioning_ATPase"/>
</dbReference>
<dbReference type="Proteomes" id="UP000697995">
    <property type="component" value="Unassembled WGS sequence"/>
</dbReference>
<evidence type="ECO:0000256" key="1">
    <source>
        <dbReference type="SAM" id="MobiDB-lite"/>
    </source>
</evidence>
<evidence type="ECO:0000313" key="3">
    <source>
        <dbReference type="EMBL" id="MBK1657781.1"/>
    </source>
</evidence>
<dbReference type="InterPro" id="IPR048089">
    <property type="entry name" value="McdA"/>
</dbReference>
<dbReference type="EMBL" id="NRSG01000028">
    <property type="protein sequence ID" value="MBK1657781.1"/>
    <property type="molecule type" value="Genomic_DNA"/>
</dbReference>
<proteinExistence type="predicted"/>
<comment type="caution">
    <text evidence="3">The sequence shown here is derived from an EMBL/GenBank/DDBJ whole genome shotgun (WGS) entry which is preliminary data.</text>
</comment>
<dbReference type="NCBIfam" id="NF041546">
    <property type="entry name" value="ParA_partition"/>
    <property type="match status" value="1"/>
</dbReference>
<dbReference type="CDD" id="cd02042">
    <property type="entry name" value="ParAB_family"/>
    <property type="match status" value="1"/>
</dbReference>
<dbReference type="InterPro" id="IPR027417">
    <property type="entry name" value="P-loop_NTPase"/>
</dbReference>
<gene>
    <name evidence="3" type="ORF">CKO45_06000</name>
</gene>
<feature type="region of interest" description="Disordered" evidence="1">
    <location>
        <begin position="204"/>
        <end position="236"/>
    </location>
</feature>
<evidence type="ECO:0000259" key="2">
    <source>
        <dbReference type="Pfam" id="PF01656"/>
    </source>
</evidence>
<dbReference type="Pfam" id="PF01656">
    <property type="entry name" value="CbiA"/>
    <property type="match status" value="1"/>
</dbReference>
<organism evidence="3 4">
    <name type="scientific">Paracraurococcus ruber</name>
    <dbReference type="NCBI Taxonomy" id="77675"/>
    <lineage>
        <taxon>Bacteria</taxon>
        <taxon>Pseudomonadati</taxon>
        <taxon>Pseudomonadota</taxon>
        <taxon>Alphaproteobacteria</taxon>
        <taxon>Acetobacterales</taxon>
        <taxon>Roseomonadaceae</taxon>
        <taxon>Paracraurococcus</taxon>
    </lineage>
</organism>
<dbReference type="SUPFAM" id="SSF52540">
    <property type="entry name" value="P-loop containing nucleoside triphosphate hydrolases"/>
    <property type="match status" value="1"/>
</dbReference>
<name>A0ABS1CU31_9PROT</name>
<sequence length="236" mass="24658">MEVLVIASQKGGAGKTTLAVHLATEAASSRRVLLMDVDPQGSAIEWAQRRGDAAPDVSAIHPATIAREVERARAEGYELVVIDTAPHADSAALQAARLADLVVIPCRPATFDLAAIGATLDLCKLANKQAVVILNAAPIRSRVTTEAAEAVAERGGKVSAVVVHQRVAYQHCLIDGRTAGEFEPNGAAANEITALLADLKSSKSAAPQPEKLTNLKASKPVNTSAKKPVKQKVEVT</sequence>
<feature type="domain" description="CobQ/CobB/MinD/ParA nucleotide binding" evidence="2">
    <location>
        <begin position="4"/>
        <end position="169"/>
    </location>
</feature>
<dbReference type="RefSeq" id="WP_200305371.1">
    <property type="nucleotide sequence ID" value="NZ_NRSG01000028.1"/>
</dbReference>
<accession>A0ABS1CU31</accession>
<dbReference type="InterPro" id="IPR002586">
    <property type="entry name" value="CobQ/CobB/MinD/ParA_Nub-bd_dom"/>
</dbReference>
<evidence type="ECO:0000313" key="4">
    <source>
        <dbReference type="Proteomes" id="UP000697995"/>
    </source>
</evidence>
<reference evidence="3 4" key="1">
    <citation type="journal article" date="2020" name="Microorganisms">
        <title>Osmotic Adaptation and Compatible Solute Biosynthesis of Phototrophic Bacteria as Revealed from Genome Analyses.</title>
        <authorList>
            <person name="Imhoff J.F."/>
            <person name="Rahn T."/>
            <person name="Kunzel S."/>
            <person name="Keller A."/>
            <person name="Neulinger S.C."/>
        </authorList>
    </citation>
    <scope>NUCLEOTIDE SEQUENCE [LARGE SCALE GENOMIC DNA]</scope>
    <source>
        <strain evidence="3 4">DSM 15382</strain>
    </source>
</reference>
<keyword evidence="4" id="KW-1185">Reference proteome</keyword>
<dbReference type="Gene3D" id="3.40.50.300">
    <property type="entry name" value="P-loop containing nucleotide triphosphate hydrolases"/>
    <property type="match status" value="1"/>
</dbReference>